<reference evidence="1" key="1">
    <citation type="submission" date="2020-11" db="EMBL/GenBank/DDBJ databases">
        <authorList>
            <person name="Whitehead M."/>
        </authorList>
    </citation>
    <scope>NUCLEOTIDE SEQUENCE</scope>
    <source>
        <strain evidence="1">EGII</strain>
    </source>
</reference>
<evidence type="ECO:0000313" key="2">
    <source>
        <dbReference type="Proteomes" id="UP000606786"/>
    </source>
</evidence>
<keyword evidence="2" id="KW-1185">Reference proteome</keyword>
<organism evidence="1 2">
    <name type="scientific">Ceratitis capitata</name>
    <name type="common">Mediterranean fruit fly</name>
    <name type="synonym">Tephritis capitata</name>
    <dbReference type="NCBI Taxonomy" id="7213"/>
    <lineage>
        <taxon>Eukaryota</taxon>
        <taxon>Metazoa</taxon>
        <taxon>Ecdysozoa</taxon>
        <taxon>Arthropoda</taxon>
        <taxon>Hexapoda</taxon>
        <taxon>Insecta</taxon>
        <taxon>Pterygota</taxon>
        <taxon>Neoptera</taxon>
        <taxon>Endopterygota</taxon>
        <taxon>Diptera</taxon>
        <taxon>Brachycera</taxon>
        <taxon>Muscomorpha</taxon>
        <taxon>Tephritoidea</taxon>
        <taxon>Tephritidae</taxon>
        <taxon>Ceratitis</taxon>
        <taxon>Ceratitis</taxon>
    </lineage>
</organism>
<gene>
    <name evidence="1" type="ORF">CCAP1982_LOCUS19742</name>
</gene>
<dbReference type="AlphaFoldDB" id="A0A811V8A3"/>
<protein>
    <submittedName>
        <fullName evidence="1">(Mediterranean fruit fly) hypothetical protein</fullName>
    </submittedName>
</protein>
<sequence length="770" mass="86881">MENFCPKSAVPEYGITGREQDMRYCYVEHQEDPNNCCFRGTTFTNIIRSNLSATKWTEEDGVILSGRPASPDCKDNVQDVEVEAKHKGYSTIQRCSSSSELVEEENEINCRCRVLSTGEWVDAEGVIHSRPPSPPHFDLSEEGSEVEALNILLPYREVCCIPPYSPYSYISDQSLDFEDNDRDVEVETKYKSLQVIGRVSSSPEVVEGEIGFNCRCRILSTGEWIDAEGVIHSRPPSPPEYDLPGQGSEVEALNILLPCREVCCRPPYSPYSYISDQSLDFEDNDRDVEVETKYKSLQVIGRVSSSPEQAEEQIKINCRCRILSTGEWVDAEGVIHSRPPSPPHFDLSEEGSEVEALNILLPYREVCCIPPYSPYSYISDQSLDFEDNDRDVEVETKYKSLQGIGRVSSSPEQAEEQIKINCRCRILSTGEWVDAEGVIHSRPPSPPHFDLSEEGSEVEALNILLPYREVCCIPPYSPYSYISDQSLDFEDNDRDVEVETKYKSLQVIGRVSSSPEQAEEQIKINCRCRILSTGEWVDAEGVIHSRPPSPPHFDLSEEGSEVEALNILLPYREVCCIPPYSPYSYISDQSLDFEDNDRDVEVETKYKSLQVIGRVSSSPEVVEGEIGFNCRCRILSTGEWIDAEGVIHSRPPSPPEYDLPGQGSEVEALNILLPCREVCCRPSYSPYSDISDQSVDSPAFSTPIRTSTPIILKEYVQTPTLTIRGLRRRHLNFRVEEDEYESGAPDPLARRRLSLMAITEFSNTEERCIN</sequence>
<accession>A0A811V8A3</accession>
<comment type="caution">
    <text evidence="1">The sequence shown here is derived from an EMBL/GenBank/DDBJ whole genome shotgun (WGS) entry which is preliminary data.</text>
</comment>
<dbReference type="EMBL" id="CAJHJT010000056">
    <property type="protein sequence ID" value="CAD7011656.1"/>
    <property type="molecule type" value="Genomic_DNA"/>
</dbReference>
<evidence type="ECO:0000313" key="1">
    <source>
        <dbReference type="EMBL" id="CAD7011656.1"/>
    </source>
</evidence>
<dbReference type="Proteomes" id="UP000606786">
    <property type="component" value="Unassembled WGS sequence"/>
</dbReference>
<proteinExistence type="predicted"/>
<name>A0A811V8A3_CERCA</name>